<dbReference type="OrthoDB" id="2019425at2759"/>
<protein>
    <submittedName>
        <fullName evidence="1">Uncharacterized protein</fullName>
    </submittedName>
</protein>
<dbReference type="EMBL" id="GL433842">
    <property type="protein sequence ID" value="EFN56341.1"/>
    <property type="molecule type" value="Genomic_DNA"/>
</dbReference>
<dbReference type="FunCoup" id="E1ZD21">
    <property type="interactions" value="12"/>
</dbReference>
<sequence length="171" mass="18671">MATTTCRASLCCARAQQQQHHQQRSTQATPAPAQQKLPHGRRQLLGGLAAVAAAVALRPARPAAATGIESIDLPQLQIPEALAQKKARNQDIIDSAEKSFQESDLLRTLKERSEANRGANKKALEDRYCMRQAELGVGDCGGLRLIPGMTKSGVQKRPEWMNSLFGMEEQE</sequence>
<dbReference type="RefSeq" id="XP_005848443.1">
    <property type="nucleotide sequence ID" value="XM_005848381.1"/>
</dbReference>
<keyword evidence="2" id="KW-1185">Reference proteome</keyword>
<accession>E1ZD21</accession>
<dbReference type="InterPro" id="IPR006311">
    <property type="entry name" value="TAT_signal"/>
</dbReference>
<evidence type="ECO:0000313" key="2">
    <source>
        <dbReference type="Proteomes" id="UP000008141"/>
    </source>
</evidence>
<proteinExistence type="predicted"/>
<reference evidence="1 2" key="1">
    <citation type="journal article" date="2010" name="Plant Cell">
        <title>The Chlorella variabilis NC64A genome reveals adaptation to photosymbiosis, coevolution with viruses, and cryptic sex.</title>
        <authorList>
            <person name="Blanc G."/>
            <person name="Duncan G."/>
            <person name="Agarkova I."/>
            <person name="Borodovsky M."/>
            <person name="Gurnon J."/>
            <person name="Kuo A."/>
            <person name="Lindquist E."/>
            <person name="Lucas S."/>
            <person name="Pangilinan J."/>
            <person name="Polle J."/>
            <person name="Salamov A."/>
            <person name="Terry A."/>
            <person name="Yamada T."/>
            <person name="Dunigan D.D."/>
            <person name="Grigoriev I.V."/>
            <person name="Claverie J.M."/>
            <person name="Van Etten J.L."/>
        </authorList>
    </citation>
    <scope>NUCLEOTIDE SEQUENCE [LARGE SCALE GENOMIC DNA]</scope>
    <source>
        <strain evidence="1 2">NC64A</strain>
    </source>
</reference>
<dbReference type="eggNOG" id="ENOG502S18G">
    <property type="taxonomic scope" value="Eukaryota"/>
</dbReference>
<dbReference type="Proteomes" id="UP000008141">
    <property type="component" value="Unassembled WGS sequence"/>
</dbReference>
<dbReference type="GeneID" id="17355558"/>
<gene>
    <name evidence="1" type="ORF">CHLNCDRAFT_144809</name>
</gene>
<dbReference type="KEGG" id="cvr:CHLNCDRAFT_144809"/>
<dbReference type="OMA" id="CCARAQQ"/>
<dbReference type="PROSITE" id="PS51318">
    <property type="entry name" value="TAT"/>
    <property type="match status" value="1"/>
</dbReference>
<dbReference type="PANTHER" id="PTHR36730:SF1">
    <property type="entry name" value="CATHEPSIN PROPEPTIDE INHIBITOR DOMAIN-CONTAINING PROTEIN"/>
    <property type="match status" value="1"/>
</dbReference>
<evidence type="ECO:0000313" key="1">
    <source>
        <dbReference type="EMBL" id="EFN56341.1"/>
    </source>
</evidence>
<name>E1ZD21_CHLVA</name>
<dbReference type="PANTHER" id="PTHR36730">
    <property type="entry name" value="OS03G0210700 PROTEIN"/>
    <property type="match status" value="1"/>
</dbReference>
<dbReference type="InParanoid" id="E1ZD21"/>
<dbReference type="STRING" id="554065.E1ZD21"/>
<organism evidence="2">
    <name type="scientific">Chlorella variabilis</name>
    <name type="common">Green alga</name>
    <dbReference type="NCBI Taxonomy" id="554065"/>
    <lineage>
        <taxon>Eukaryota</taxon>
        <taxon>Viridiplantae</taxon>
        <taxon>Chlorophyta</taxon>
        <taxon>core chlorophytes</taxon>
        <taxon>Trebouxiophyceae</taxon>
        <taxon>Chlorellales</taxon>
        <taxon>Chlorellaceae</taxon>
        <taxon>Chlorella clade</taxon>
        <taxon>Chlorella</taxon>
    </lineage>
</organism>
<dbReference type="AlphaFoldDB" id="E1ZD21"/>